<dbReference type="RefSeq" id="WP_398719258.1">
    <property type="nucleotide sequence ID" value="NZ_JBIRWE010000011.1"/>
</dbReference>
<name>A0ABW7UVW9_9ACTN</name>
<dbReference type="PANTHER" id="PTHR46825:SF7">
    <property type="entry name" value="D-ALANYL-D-ALANINE CARBOXYPEPTIDASE"/>
    <property type="match status" value="1"/>
</dbReference>
<comment type="caution">
    <text evidence="4">The sequence shown here is derived from an EMBL/GenBank/DDBJ whole genome shotgun (WGS) entry which is preliminary data.</text>
</comment>
<dbReference type="PANTHER" id="PTHR46825">
    <property type="entry name" value="D-ALANYL-D-ALANINE-CARBOXYPEPTIDASE/ENDOPEPTIDASE AMPH"/>
    <property type="match status" value="1"/>
</dbReference>
<feature type="region of interest" description="Disordered" evidence="1">
    <location>
        <begin position="238"/>
        <end position="306"/>
    </location>
</feature>
<dbReference type="Pfam" id="PF00144">
    <property type="entry name" value="Beta-lactamase"/>
    <property type="match status" value="1"/>
</dbReference>
<sequence>MPSRTAPPPRAAASACALLALALLLSACATPTARSSLTASHPRSAVQAAVRALVTAGGAPGAAALAREGGEVRFAAAGVSDLRTDRRMRPGDRFRAGSVTKTLVATVVLQLVGERRLSPADPVERHLPGLVRGRGNDGRKITLRQLLNHTSGLFNYTDDPGLRSELSGPGFRTHHLDTRTPGELLRTALRHPPYFPPGTGFHYSNTDYILLGMIIERATGNPYAEEVKRRVLAPLGLRSTTFPGNRTGLPPPHGRAYSTSPPTTPKNTTSARTAPKNTTSTPAASKNTAPDRTAPNNTAKNATKDVTLLDPSSAGAAGEVISTLADLTRFTSALLSGELLPRAQLEEMRNTAGTGGSYGLGLFPVHLPCGETLWGHNGTINGSYVQTLTTSTGTHTLTYHLNTDTPPAKDPETRLLEAEFCRNPAPPEANPAPPALEERGPGQSPDSHKPSPSGA</sequence>
<dbReference type="Proteomes" id="UP001611548">
    <property type="component" value="Unassembled WGS sequence"/>
</dbReference>
<feature type="chain" id="PRO_5045223464" evidence="2">
    <location>
        <begin position="30"/>
        <end position="455"/>
    </location>
</feature>
<feature type="compositionally biased region" description="Pro residues" evidence="1">
    <location>
        <begin position="424"/>
        <end position="434"/>
    </location>
</feature>
<dbReference type="EC" id="3.-.-.-" evidence="4"/>
<dbReference type="Gene3D" id="3.40.710.10">
    <property type="entry name" value="DD-peptidase/beta-lactamase superfamily"/>
    <property type="match status" value="1"/>
</dbReference>
<feature type="compositionally biased region" description="Low complexity" evidence="1">
    <location>
        <begin position="258"/>
        <end position="270"/>
    </location>
</feature>
<feature type="compositionally biased region" description="Polar residues" evidence="1">
    <location>
        <begin position="271"/>
        <end position="301"/>
    </location>
</feature>
<gene>
    <name evidence="4" type="ORF">ACH429_21970</name>
</gene>
<keyword evidence="5" id="KW-1185">Reference proteome</keyword>
<evidence type="ECO:0000256" key="2">
    <source>
        <dbReference type="SAM" id="SignalP"/>
    </source>
</evidence>
<dbReference type="InterPro" id="IPR050491">
    <property type="entry name" value="AmpC-like"/>
</dbReference>
<dbReference type="EMBL" id="JBIRWE010000011">
    <property type="protein sequence ID" value="MFI1966745.1"/>
    <property type="molecule type" value="Genomic_DNA"/>
</dbReference>
<dbReference type="PROSITE" id="PS51257">
    <property type="entry name" value="PROKAR_LIPOPROTEIN"/>
    <property type="match status" value="1"/>
</dbReference>
<protein>
    <submittedName>
        <fullName evidence="4">Serine hydrolase domain-containing protein</fullName>
        <ecNumber evidence="4">3.-.-.-</ecNumber>
    </submittedName>
</protein>
<keyword evidence="4" id="KW-0378">Hydrolase</keyword>
<evidence type="ECO:0000259" key="3">
    <source>
        <dbReference type="Pfam" id="PF00144"/>
    </source>
</evidence>
<evidence type="ECO:0000313" key="5">
    <source>
        <dbReference type="Proteomes" id="UP001611548"/>
    </source>
</evidence>
<evidence type="ECO:0000256" key="1">
    <source>
        <dbReference type="SAM" id="MobiDB-lite"/>
    </source>
</evidence>
<dbReference type="GO" id="GO:0016787">
    <property type="term" value="F:hydrolase activity"/>
    <property type="evidence" value="ECO:0007669"/>
    <property type="project" value="UniProtKB-KW"/>
</dbReference>
<keyword evidence="2" id="KW-0732">Signal</keyword>
<feature type="signal peptide" evidence="2">
    <location>
        <begin position="1"/>
        <end position="29"/>
    </location>
</feature>
<feature type="domain" description="Beta-lactamase-related" evidence="3">
    <location>
        <begin position="47"/>
        <end position="418"/>
    </location>
</feature>
<accession>A0ABW7UVW9</accession>
<reference evidence="4 5" key="1">
    <citation type="submission" date="2024-10" db="EMBL/GenBank/DDBJ databases">
        <title>The Natural Products Discovery Center: Release of the First 8490 Sequenced Strains for Exploring Actinobacteria Biosynthetic Diversity.</title>
        <authorList>
            <person name="Kalkreuter E."/>
            <person name="Kautsar S.A."/>
            <person name="Yang D."/>
            <person name="Bader C.D."/>
            <person name="Teijaro C.N."/>
            <person name="Fluegel L."/>
            <person name="Davis C.M."/>
            <person name="Simpson J.R."/>
            <person name="Lauterbach L."/>
            <person name="Steele A.D."/>
            <person name="Gui C."/>
            <person name="Meng S."/>
            <person name="Li G."/>
            <person name="Viehrig K."/>
            <person name="Ye F."/>
            <person name="Su P."/>
            <person name="Kiefer A.F."/>
            <person name="Nichols A."/>
            <person name="Cepeda A.J."/>
            <person name="Yan W."/>
            <person name="Fan B."/>
            <person name="Jiang Y."/>
            <person name="Adhikari A."/>
            <person name="Zheng C.-J."/>
            <person name="Schuster L."/>
            <person name="Cowan T.M."/>
            <person name="Smanski M.J."/>
            <person name="Chevrette M.G."/>
            <person name="De Carvalho L.P.S."/>
            <person name="Shen B."/>
        </authorList>
    </citation>
    <scope>NUCLEOTIDE SEQUENCE [LARGE SCALE GENOMIC DNA]</scope>
    <source>
        <strain evidence="4 5">NPDC020327</strain>
    </source>
</reference>
<dbReference type="SUPFAM" id="SSF56601">
    <property type="entry name" value="beta-lactamase/transpeptidase-like"/>
    <property type="match status" value="1"/>
</dbReference>
<proteinExistence type="predicted"/>
<evidence type="ECO:0000313" key="4">
    <source>
        <dbReference type="EMBL" id="MFI1966745.1"/>
    </source>
</evidence>
<dbReference type="InterPro" id="IPR001466">
    <property type="entry name" value="Beta-lactam-related"/>
</dbReference>
<feature type="region of interest" description="Disordered" evidence="1">
    <location>
        <begin position="419"/>
        <end position="455"/>
    </location>
</feature>
<dbReference type="InterPro" id="IPR012338">
    <property type="entry name" value="Beta-lactam/transpept-like"/>
</dbReference>
<organism evidence="4 5">
    <name type="scientific">Streptomyces pathocidini</name>
    <dbReference type="NCBI Taxonomy" id="1650571"/>
    <lineage>
        <taxon>Bacteria</taxon>
        <taxon>Bacillati</taxon>
        <taxon>Actinomycetota</taxon>
        <taxon>Actinomycetes</taxon>
        <taxon>Kitasatosporales</taxon>
        <taxon>Streptomycetaceae</taxon>
        <taxon>Streptomyces</taxon>
    </lineage>
</organism>